<organism evidence="1 2">
    <name type="scientific">Oedothorax gibbosus</name>
    <dbReference type="NCBI Taxonomy" id="931172"/>
    <lineage>
        <taxon>Eukaryota</taxon>
        <taxon>Metazoa</taxon>
        <taxon>Ecdysozoa</taxon>
        <taxon>Arthropoda</taxon>
        <taxon>Chelicerata</taxon>
        <taxon>Arachnida</taxon>
        <taxon>Araneae</taxon>
        <taxon>Araneomorphae</taxon>
        <taxon>Entelegynae</taxon>
        <taxon>Araneoidea</taxon>
        <taxon>Linyphiidae</taxon>
        <taxon>Erigoninae</taxon>
        <taxon>Oedothorax</taxon>
    </lineage>
</organism>
<reference evidence="1 2" key="1">
    <citation type="journal article" date="2022" name="Nat. Ecol. Evol.">
        <title>A masculinizing supergene underlies an exaggerated male reproductive morph in a spider.</title>
        <authorList>
            <person name="Hendrickx F."/>
            <person name="De Corte Z."/>
            <person name="Sonet G."/>
            <person name="Van Belleghem S.M."/>
            <person name="Kostlbacher S."/>
            <person name="Vangestel C."/>
        </authorList>
    </citation>
    <scope>NUCLEOTIDE SEQUENCE [LARGE SCALE GENOMIC DNA]</scope>
    <source>
        <strain evidence="1">W744_W776</strain>
    </source>
</reference>
<proteinExistence type="predicted"/>
<sequence length="78" mass="8343">MRVQLLVARLGIKASSKLGLKLKTNIMLQKAPVMTTPPEDVISLYSGICIGHLSRDGTKGCSYALTASPKLQHLGGKH</sequence>
<keyword evidence="2" id="KW-1185">Reference proteome</keyword>
<evidence type="ECO:0000313" key="2">
    <source>
        <dbReference type="Proteomes" id="UP000827092"/>
    </source>
</evidence>
<dbReference type="AlphaFoldDB" id="A0AAV6U9K0"/>
<comment type="caution">
    <text evidence="1">The sequence shown here is derived from an EMBL/GenBank/DDBJ whole genome shotgun (WGS) entry which is preliminary data.</text>
</comment>
<name>A0AAV6U9K0_9ARAC</name>
<evidence type="ECO:0000313" key="1">
    <source>
        <dbReference type="EMBL" id="KAG8180553.1"/>
    </source>
</evidence>
<gene>
    <name evidence="1" type="ORF">JTE90_018173</name>
</gene>
<dbReference type="Proteomes" id="UP000827092">
    <property type="component" value="Unassembled WGS sequence"/>
</dbReference>
<accession>A0AAV6U9K0</accession>
<protein>
    <submittedName>
        <fullName evidence="1">Uncharacterized protein</fullName>
    </submittedName>
</protein>
<dbReference type="EMBL" id="JAFNEN010000559">
    <property type="protein sequence ID" value="KAG8180553.1"/>
    <property type="molecule type" value="Genomic_DNA"/>
</dbReference>